<dbReference type="Pfam" id="PF01593">
    <property type="entry name" value="Amino_oxidase"/>
    <property type="match status" value="1"/>
</dbReference>
<proteinExistence type="inferred from homology"/>
<comment type="similarity">
    <text evidence="1">Belongs to the carotenoid/retinoid oxidoreductase family. CrtN subfamily.</text>
</comment>
<dbReference type="InterPro" id="IPR002937">
    <property type="entry name" value="Amino_oxidase"/>
</dbReference>
<gene>
    <name evidence="3" type="ORF">DLM86_13300</name>
</gene>
<reference evidence="3 4" key="1">
    <citation type="submission" date="2018-05" db="EMBL/GenBank/DDBJ databases">
        <title>Paenibacillus flagellatus sp. nov., isolated from selenium mineral soil.</title>
        <authorList>
            <person name="Dai X."/>
        </authorList>
    </citation>
    <scope>NUCLEOTIDE SEQUENCE [LARGE SCALE GENOMIC DNA]</scope>
    <source>
        <strain evidence="3 4">DXL2</strain>
    </source>
</reference>
<dbReference type="GO" id="GO:0016491">
    <property type="term" value="F:oxidoreductase activity"/>
    <property type="evidence" value="ECO:0007669"/>
    <property type="project" value="InterPro"/>
</dbReference>
<dbReference type="OrthoDB" id="269318at2"/>
<dbReference type="Gene3D" id="3.50.50.60">
    <property type="entry name" value="FAD/NAD(P)-binding domain"/>
    <property type="match status" value="1"/>
</dbReference>
<dbReference type="EMBL" id="QJVJ01000005">
    <property type="protein sequence ID" value="PYI54440.1"/>
    <property type="molecule type" value="Genomic_DNA"/>
</dbReference>
<evidence type="ECO:0000256" key="1">
    <source>
        <dbReference type="ARBA" id="ARBA00038322"/>
    </source>
</evidence>
<organism evidence="3 4">
    <name type="scientific">Paenibacillus flagellatus</name>
    <dbReference type="NCBI Taxonomy" id="2211139"/>
    <lineage>
        <taxon>Bacteria</taxon>
        <taxon>Bacillati</taxon>
        <taxon>Bacillota</taxon>
        <taxon>Bacilli</taxon>
        <taxon>Bacillales</taxon>
        <taxon>Paenibacillaceae</taxon>
        <taxon>Paenibacillus</taxon>
    </lineage>
</organism>
<evidence type="ECO:0000259" key="2">
    <source>
        <dbReference type="Pfam" id="PF01593"/>
    </source>
</evidence>
<dbReference type="AlphaFoldDB" id="A0A2V5KIT3"/>
<name>A0A2V5KIT3_9BACL</name>
<dbReference type="Gene3D" id="3.90.660.50">
    <property type="match status" value="1"/>
</dbReference>
<protein>
    <submittedName>
        <fullName evidence="3">Dehydrogenase</fullName>
    </submittedName>
</protein>
<sequence length="444" mass="46448">MTVKHKGIDAGTVIVGGGLAGLTAAVWLAGAGHRVTVLEKAGRAGGRAATVRKEGVSFNLGPHALYKGGEAYRTYRRLGLLPSGGTPPLCMLGLWKGAAYPMPVSVGTLLKAKLLSWTGKFELASFLSGLGRLDPSSAGGASLREWAEGRFRDPMVRHYLYALSRTWTFRSDVSALRAETFLRQARHSVVDGVHYIDGGWQTLVDGLKEAAERAGARVLTGTAAVRIEREDGEARRVRCADGTAFDASAVIAAVPPAAACKLVEGGEPAAALEAWSRQARPVTVAALDIALRRAPEPGRNLAVGLDTPVFFSAQSLGAKMADDGILVATLAKYADASRMDPARDEADLEAALDVVVPGWRGQVVRRQFLPRLTAMYETRPAGSPAPWIGPEVPGIRGLYVAGDWAGHGEELADAAVASAARAVQAIAESSGGSAAADRIVSIGG</sequence>
<comment type="caution">
    <text evidence="3">The sequence shown here is derived from an EMBL/GenBank/DDBJ whole genome shotgun (WGS) entry which is preliminary data.</text>
</comment>
<dbReference type="PANTHER" id="PTHR43734">
    <property type="entry name" value="PHYTOENE DESATURASE"/>
    <property type="match status" value="1"/>
</dbReference>
<keyword evidence="4" id="KW-1185">Reference proteome</keyword>
<evidence type="ECO:0000313" key="4">
    <source>
        <dbReference type="Proteomes" id="UP000247476"/>
    </source>
</evidence>
<dbReference type="PANTHER" id="PTHR43734:SF1">
    <property type="entry name" value="PHYTOENE DESATURASE"/>
    <property type="match status" value="1"/>
</dbReference>
<feature type="domain" description="Amine oxidase" evidence="2">
    <location>
        <begin position="19"/>
        <end position="426"/>
    </location>
</feature>
<dbReference type="Proteomes" id="UP000247476">
    <property type="component" value="Unassembled WGS sequence"/>
</dbReference>
<evidence type="ECO:0000313" key="3">
    <source>
        <dbReference type="EMBL" id="PYI54440.1"/>
    </source>
</evidence>
<dbReference type="InterPro" id="IPR036188">
    <property type="entry name" value="FAD/NAD-bd_sf"/>
</dbReference>
<accession>A0A2V5KIT3</accession>
<dbReference type="SUPFAM" id="SSF51905">
    <property type="entry name" value="FAD/NAD(P)-binding domain"/>
    <property type="match status" value="1"/>
</dbReference>
<dbReference type="RefSeq" id="WP_110840499.1">
    <property type="nucleotide sequence ID" value="NZ_QJVJ01000005.1"/>
</dbReference>